<comment type="caution">
    <text evidence="1">The sequence shown here is derived from an EMBL/GenBank/DDBJ whole genome shotgun (WGS) entry which is preliminary data.</text>
</comment>
<name>A0A7W6HRK7_9HYPH</name>
<gene>
    <name evidence="1" type="ORF">GGQ71_004433</name>
</gene>
<evidence type="ECO:0000313" key="2">
    <source>
        <dbReference type="Proteomes" id="UP000544107"/>
    </source>
</evidence>
<reference evidence="1 2" key="1">
    <citation type="submission" date="2020-08" db="EMBL/GenBank/DDBJ databases">
        <title>Genomic Encyclopedia of Type Strains, Phase IV (KMG-IV): sequencing the most valuable type-strain genomes for metagenomic binning, comparative biology and taxonomic classification.</title>
        <authorList>
            <person name="Goeker M."/>
        </authorList>
    </citation>
    <scope>NUCLEOTIDE SEQUENCE [LARGE SCALE GENOMIC DNA]</scope>
    <source>
        <strain evidence="1 2">DSM 100021</strain>
    </source>
</reference>
<evidence type="ECO:0000313" key="1">
    <source>
        <dbReference type="EMBL" id="MBB4010135.1"/>
    </source>
</evidence>
<dbReference type="EMBL" id="JACIED010000007">
    <property type="protein sequence ID" value="MBB4010135.1"/>
    <property type="molecule type" value="Genomic_DNA"/>
</dbReference>
<proteinExistence type="predicted"/>
<protein>
    <submittedName>
        <fullName evidence="1">Uncharacterized protein</fullName>
    </submittedName>
</protein>
<organism evidence="1 2">
    <name type="scientific">Allorhizobium taibaishanense</name>
    <dbReference type="NCBI Taxonomy" id="887144"/>
    <lineage>
        <taxon>Bacteria</taxon>
        <taxon>Pseudomonadati</taxon>
        <taxon>Pseudomonadota</taxon>
        <taxon>Alphaproteobacteria</taxon>
        <taxon>Hyphomicrobiales</taxon>
        <taxon>Rhizobiaceae</taxon>
        <taxon>Rhizobium/Agrobacterium group</taxon>
        <taxon>Allorhizobium</taxon>
    </lineage>
</organism>
<sequence length="34" mass="3677">MTAPPINNHQASCMIRQLLEGRDLCAAPSKPSII</sequence>
<dbReference type="AlphaFoldDB" id="A0A7W6HRK7"/>
<accession>A0A7W6HRK7</accession>
<dbReference type="Proteomes" id="UP000544107">
    <property type="component" value="Unassembled WGS sequence"/>
</dbReference>